<comment type="similarity">
    <text evidence="1">Belongs to the unc-13 family.</text>
</comment>
<dbReference type="PANTHER" id="PTHR45999">
    <property type="entry name" value="UNC-13-4A, ISOFORM B"/>
    <property type="match status" value="1"/>
</dbReference>
<evidence type="ECO:0000256" key="1">
    <source>
        <dbReference type="ARBA" id="ARBA00005823"/>
    </source>
</evidence>
<evidence type="ECO:0000256" key="2">
    <source>
        <dbReference type="ARBA" id="ARBA00022483"/>
    </source>
</evidence>
<proteinExistence type="inferred from homology"/>
<dbReference type="GO" id="GO:0006887">
    <property type="term" value="P:exocytosis"/>
    <property type="evidence" value="ECO:0007669"/>
    <property type="project" value="UniProtKB-KW"/>
</dbReference>
<dbReference type="InterPro" id="IPR052095">
    <property type="entry name" value="UNC-13_domain"/>
</dbReference>
<accession>A0A820L7W1</accession>
<dbReference type="PANTHER" id="PTHR45999:SF4">
    <property type="entry name" value="UNC-13-4A, ISOFORM B"/>
    <property type="match status" value="1"/>
</dbReference>
<protein>
    <recommendedName>
        <fullName evidence="3">C2 domain-containing protein</fullName>
    </recommendedName>
</protein>
<reference evidence="4" key="1">
    <citation type="submission" date="2021-02" db="EMBL/GenBank/DDBJ databases">
        <authorList>
            <person name="Nowell W R."/>
        </authorList>
    </citation>
    <scope>NUCLEOTIDE SEQUENCE</scope>
</reference>
<organism evidence="4 5">
    <name type="scientific">Rotaria sordida</name>
    <dbReference type="NCBI Taxonomy" id="392033"/>
    <lineage>
        <taxon>Eukaryota</taxon>
        <taxon>Metazoa</taxon>
        <taxon>Spiralia</taxon>
        <taxon>Gnathifera</taxon>
        <taxon>Rotifera</taxon>
        <taxon>Eurotatoria</taxon>
        <taxon>Bdelloidea</taxon>
        <taxon>Philodinida</taxon>
        <taxon>Philodinidae</taxon>
        <taxon>Rotaria</taxon>
    </lineage>
</organism>
<dbReference type="Gene3D" id="2.60.40.150">
    <property type="entry name" value="C2 domain"/>
    <property type="match status" value="1"/>
</dbReference>
<keyword evidence="2" id="KW-0268">Exocytosis</keyword>
<dbReference type="EMBL" id="CAJOBE010050834">
    <property type="protein sequence ID" value="CAF4356674.1"/>
    <property type="molecule type" value="Genomic_DNA"/>
</dbReference>
<comment type="caution">
    <text evidence="4">The sequence shown here is derived from an EMBL/GenBank/DDBJ whole genome shotgun (WGS) entry which is preliminary data.</text>
</comment>
<feature type="non-terminal residue" evidence="4">
    <location>
        <position position="101"/>
    </location>
</feature>
<gene>
    <name evidence="4" type="ORF">FNK824_LOCUS42523</name>
</gene>
<dbReference type="GO" id="GO:0099503">
    <property type="term" value="C:secretory vesicle"/>
    <property type="evidence" value="ECO:0007669"/>
    <property type="project" value="TreeGrafter"/>
</dbReference>
<dbReference type="SUPFAM" id="SSF49562">
    <property type="entry name" value="C2 domain (Calcium/lipid-binding domain, CaLB)"/>
    <property type="match status" value="1"/>
</dbReference>
<dbReference type="InterPro" id="IPR035892">
    <property type="entry name" value="C2_domain_sf"/>
</dbReference>
<evidence type="ECO:0000313" key="5">
    <source>
        <dbReference type="Proteomes" id="UP000663874"/>
    </source>
</evidence>
<dbReference type="Pfam" id="PF00168">
    <property type="entry name" value="C2"/>
    <property type="match status" value="1"/>
</dbReference>
<dbReference type="AlphaFoldDB" id="A0A820L7W1"/>
<dbReference type="Proteomes" id="UP000663874">
    <property type="component" value="Unassembled WGS sequence"/>
</dbReference>
<evidence type="ECO:0000259" key="3">
    <source>
        <dbReference type="Pfam" id="PF00168"/>
    </source>
</evidence>
<feature type="non-terminal residue" evidence="4">
    <location>
        <position position="1"/>
    </location>
</feature>
<dbReference type="InterPro" id="IPR000008">
    <property type="entry name" value="C2_dom"/>
</dbReference>
<feature type="domain" description="C2" evidence="3">
    <location>
        <begin position="51"/>
        <end position="80"/>
    </location>
</feature>
<sequence>TNFRISGTIPKHSEGENDLYSYAQEAFGLSTEDHQRLLAKASEEKPPILILNIEIVEAKDLEAKDANGFSDPYCMLGIVPEIRKLVLTQQTSGVGASSDEE</sequence>
<evidence type="ECO:0000313" key="4">
    <source>
        <dbReference type="EMBL" id="CAF4356674.1"/>
    </source>
</evidence>
<name>A0A820L7W1_9BILA</name>